<gene>
    <name evidence="1" type="ORF">QFC19_002909</name>
</gene>
<proteinExistence type="predicted"/>
<dbReference type="Proteomes" id="UP001241377">
    <property type="component" value="Unassembled WGS sequence"/>
</dbReference>
<organism evidence="1 2">
    <name type="scientific">Naganishia cerealis</name>
    <dbReference type="NCBI Taxonomy" id="610337"/>
    <lineage>
        <taxon>Eukaryota</taxon>
        <taxon>Fungi</taxon>
        <taxon>Dikarya</taxon>
        <taxon>Basidiomycota</taxon>
        <taxon>Agaricomycotina</taxon>
        <taxon>Tremellomycetes</taxon>
        <taxon>Filobasidiales</taxon>
        <taxon>Filobasidiaceae</taxon>
        <taxon>Naganishia</taxon>
    </lineage>
</organism>
<dbReference type="EMBL" id="JASBWR010000026">
    <property type="protein sequence ID" value="KAJ9107040.1"/>
    <property type="molecule type" value="Genomic_DNA"/>
</dbReference>
<protein>
    <submittedName>
        <fullName evidence="1">Uncharacterized protein</fullName>
    </submittedName>
</protein>
<sequence>MSLLRAPAALRQPRHAFSTCSYLLNSISRPVNSSPSSNNSGSSKGSLNTITDSAVSPSSRSRRLPRSSTSWRRGRHAAAAAAPPGQDDTVYALDRASLPMDHESSRKMDDETLRAMFDTPAEGSRVLAQSDQLAPTGLFLHPLLQTPEYMRTLTSQTLQHGIHLVDRICSVLPPAEFQPIHPESPFASYLDSPRSAFEHATALRMVPKLLDRLSDVLCLVIDMAELVRNVHPDERWIAESDRAYERLGSFMNGLNTHQGLYQVSQRTFQRGRKPLINILPGRLQALKLCRDSPHDPPLTTAEKQLIRTFMTDFEKSGIHLPPDSRQRFVELSDEIQLLGRKFLNDVSAAAAPEGDSPSSPGSMLAGLTGSSSSGAKAMIEIPDADVLLNGMGKPFTEALPRGSRLAPKSRSSRFVSPNSWAAQMILRHAPQERARRIVYEGCNRYSQERVDVLESLLKKRGELAGVLDQASWADSVLSDKMAKTPENVMGFLTSLAKHHLPKARADVGLLAALKQMESPSNRETSTINAWDRDYFSERYVAAIAPGSRVHPIHPFFSAGTVIQGLSRLFTNLYGIRFVPCALRPGEAWDKDVRKVNVVDEAEGLIGSIYFDLFSRPGKSPNAAHYTVRCSRRIDDDDLPGDRLPADWDWRAGMTGIENYEGVQVKGKPGRYQLPLVVLSTDFARPSFEDGPSLLAWQEVETLFHEMGHAIHSMLGRTEYHNVSGTRCATDFVELPSILMESFVSSPAVLPLFARHFVTDTPLPLEHFQSHLALQSSLSALELNSQITMAMLDQMYHSPLARDLNGIDTTTIYHDLVSKMGVIPPVQGTAWQTQFGHLVGYGATYYSYTFDRAIAGKVWSTLFANDPLSREGGEKLRQDVLKWGGGKDPWEMVANVVGNESIASGDAKAMQTVGSWLQ</sequence>
<name>A0ACC2W7G5_9TREE</name>
<evidence type="ECO:0000313" key="1">
    <source>
        <dbReference type="EMBL" id="KAJ9107040.1"/>
    </source>
</evidence>
<accession>A0ACC2W7G5</accession>
<keyword evidence="2" id="KW-1185">Reference proteome</keyword>
<reference evidence="1" key="1">
    <citation type="submission" date="2023-04" db="EMBL/GenBank/DDBJ databases">
        <title>Draft Genome sequencing of Naganishia species isolated from polar environments using Oxford Nanopore Technology.</title>
        <authorList>
            <person name="Leo P."/>
            <person name="Venkateswaran K."/>
        </authorList>
    </citation>
    <scope>NUCLEOTIDE SEQUENCE</scope>
    <source>
        <strain evidence="1">MNA-CCFEE 5261</strain>
    </source>
</reference>
<comment type="caution">
    <text evidence="1">The sequence shown here is derived from an EMBL/GenBank/DDBJ whole genome shotgun (WGS) entry which is preliminary data.</text>
</comment>
<evidence type="ECO:0000313" key="2">
    <source>
        <dbReference type="Proteomes" id="UP001241377"/>
    </source>
</evidence>